<dbReference type="Gene3D" id="3.40.50.410">
    <property type="entry name" value="von Willebrand factor, type A domain"/>
    <property type="match status" value="1"/>
</dbReference>
<evidence type="ECO:0000256" key="2">
    <source>
        <dbReference type="ARBA" id="ARBA00022942"/>
    </source>
</evidence>
<dbReference type="PANTHER" id="PTHR10223">
    <property type="entry name" value="26S PROTEASOME NON-ATPASE REGULATORY SUBUNIT 4"/>
    <property type="match status" value="1"/>
</dbReference>
<dbReference type="GO" id="GO:0043161">
    <property type="term" value="P:proteasome-mediated ubiquitin-dependent protein catabolic process"/>
    <property type="evidence" value="ECO:0007669"/>
    <property type="project" value="TreeGrafter"/>
</dbReference>
<dbReference type="GO" id="GO:0031593">
    <property type="term" value="F:polyubiquitin modification-dependent protein binding"/>
    <property type="evidence" value="ECO:0007669"/>
    <property type="project" value="TreeGrafter"/>
</dbReference>
<dbReference type="Pfam" id="PF13519">
    <property type="entry name" value="VWA_2"/>
    <property type="match status" value="2"/>
</dbReference>
<feature type="region of interest" description="Disordered" evidence="5">
    <location>
        <begin position="264"/>
        <end position="398"/>
    </location>
</feature>
<evidence type="ECO:0000256" key="5">
    <source>
        <dbReference type="SAM" id="MobiDB-lite"/>
    </source>
</evidence>
<dbReference type="AlphaFoldDB" id="A0A7S2X039"/>
<feature type="region of interest" description="Disordered" evidence="5">
    <location>
        <begin position="222"/>
        <end position="250"/>
    </location>
</feature>
<protein>
    <recommendedName>
        <fullName evidence="4">26S proteasome non-ATPase regulatory subunit 4 homolog</fullName>
    </recommendedName>
    <alternativeName>
        <fullName evidence="3">26S proteasome regulatory subunit RPN10</fullName>
    </alternativeName>
</protein>
<dbReference type="GO" id="GO:0008540">
    <property type="term" value="C:proteasome regulatory particle, base subcomplex"/>
    <property type="evidence" value="ECO:0007669"/>
    <property type="project" value="TreeGrafter"/>
</dbReference>
<feature type="compositionally biased region" description="Basic and acidic residues" evidence="5">
    <location>
        <begin position="429"/>
        <end position="441"/>
    </location>
</feature>
<dbReference type="InterPro" id="IPR027040">
    <property type="entry name" value="PSMD4"/>
</dbReference>
<reference evidence="7" key="1">
    <citation type="submission" date="2021-01" db="EMBL/GenBank/DDBJ databases">
        <authorList>
            <person name="Corre E."/>
            <person name="Pelletier E."/>
            <person name="Niang G."/>
            <person name="Scheremetjew M."/>
            <person name="Finn R."/>
            <person name="Kale V."/>
            <person name="Holt S."/>
            <person name="Cochrane G."/>
            <person name="Meng A."/>
            <person name="Brown T."/>
            <person name="Cohen L."/>
        </authorList>
    </citation>
    <scope>NUCLEOTIDE SEQUENCE</scope>
    <source>
        <strain evidence="7">CCMP1205</strain>
    </source>
</reference>
<dbReference type="PROSITE" id="PS50330">
    <property type="entry name" value="UIM"/>
    <property type="match status" value="2"/>
</dbReference>
<accession>A0A7S2X039</accession>
<proteinExistence type="inferred from homology"/>
<dbReference type="SUPFAM" id="SSF53300">
    <property type="entry name" value="vWA-like"/>
    <property type="match status" value="1"/>
</dbReference>
<dbReference type="GO" id="GO:0005829">
    <property type="term" value="C:cytosol"/>
    <property type="evidence" value="ECO:0007669"/>
    <property type="project" value="TreeGrafter"/>
</dbReference>
<dbReference type="GO" id="GO:0005634">
    <property type="term" value="C:nucleus"/>
    <property type="evidence" value="ECO:0007669"/>
    <property type="project" value="TreeGrafter"/>
</dbReference>
<feature type="compositionally biased region" description="Gly residues" evidence="5">
    <location>
        <begin position="222"/>
        <end position="241"/>
    </location>
</feature>
<feature type="compositionally biased region" description="Basic and acidic residues" evidence="5">
    <location>
        <begin position="264"/>
        <end position="282"/>
    </location>
</feature>
<comment type="similarity">
    <text evidence="1">Belongs to the proteasome subunit S5A family.</text>
</comment>
<dbReference type="FunFam" id="3.40.50.410:FF:000005">
    <property type="entry name" value="26S proteasome non-ATPase regulatory subunit 4"/>
    <property type="match status" value="1"/>
</dbReference>
<dbReference type="PROSITE" id="PS50234">
    <property type="entry name" value="VWFA"/>
    <property type="match status" value="1"/>
</dbReference>
<name>A0A7S2X039_9CHLO</name>
<evidence type="ECO:0000313" key="7">
    <source>
        <dbReference type="EMBL" id="CAD9717356.1"/>
    </source>
</evidence>
<organism evidence="7">
    <name type="scientific">Chloropicon primus</name>
    <dbReference type="NCBI Taxonomy" id="1764295"/>
    <lineage>
        <taxon>Eukaryota</taxon>
        <taxon>Viridiplantae</taxon>
        <taxon>Chlorophyta</taxon>
        <taxon>Chloropicophyceae</taxon>
        <taxon>Chloropicales</taxon>
        <taxon>Chloropicaceae</taxon>
        <taxon>Chloropicon</taxon>
    </lineage>
</organism>
<dbReference type="EMBL" id="HBHL01009335">
    <property type="protein sequence ID" value="CAD9717356.1"/>
    <property type="molecule type" value="Transcribed_RNA"/>
</dbReference>
<evidence type="ECO:0000256" key="4">
    <source>
        <dbReference type="ARBA" id="ARBA00071116"/>
    </source>
</evidence>
<feature type="region of interest" description="Disordered" evidence="5">
    <location>
        <begin position="426"/>
        <end position="452"/>
    </location>
</feature>
<dbReference type="InterPro" id="IPR002035">
    <property type="entry name" value="VWF_A"/>
</dbReference>
<gene>
    <name evidence="7" type="ORF">CPRI1469_LOCUS6216</name>
</gene>
<feature type="compositionally biased region" description="Acidic residues" evidence="5">
    <location>
        <begin position="442"/>
        <end position="452"/>
    </location>
</feature>
<feature type="domain" description="VWFA" evidence="6">
    <location>
        <begin position="5"/>
        <end position="217"/>
    </location>
</feature>
<dbReference type="Gene3D" id="1.10.287.3990">
    <property type="match status" value="1"/>
</dbReference>
<dbReference type="InterPro" id="IPR036465">
    <property type="entry name" value="vWFA_dom_sf"/>
</dbReference>
<evidence type="ECO:0000256" key="1">
    <source>
        <dbReference type="ARBA" id="ARBA00005574"/>
    </source>
</evidence>
<dbReference type="InterPro" id="IPR003903">
    <property type="entry name" value="UIM_dom"/>
</dbReference>
<dbReference type="PANTHER" id="PTHR10223:SF0">
    <property type="entry name" value="26S PROTEASOME NON-ATPASE REGULATORY SUBUNIT 4"/>
    <property type="match status" value="1"/>
</dbReference>
<sequence length="452" mass="46931">MVLEATVVCVDNSDFMINGDYKPTRLQAQAEAVNLLAGAKTGSNPENTVGVLSLAGVRGPKVSPDLCDIFPPRGQILTPTLSPRLPLQVLATPTPDLGRVLSCMQKIKPEGSVSLIQGVQIAQLALKHRQNKNQRQRIVAFIGSPLEEEEKALVKVAKKLKKNNVSIDIVSFGEEAAEKNAEKLDAFLAAVNSNDSSHLVTVPPGTILSDILLSTPVFMGDNDGGSSGMGGMGGGGGGGGASDFEFGVDPNLDPELALALRVSMEEERARQEAQAQREREQQQQDEGGATTAADAPSEGGKAEGSQVPGEVDMKSAEGAGAGKEAEAAASAAEDGKDADGDVEMTDEAILQQALAMSLTTAAAGDPDPTTPAPTKEEEKTPAAPTKTDGAGGSGLGAMLEDQSFVTSVLSNLPGVDVSDANVQQVLSALKEKQSPKRSRTDDGDEDHEKDDK</sequence>
<evidence type="ECO:0000259" key="6">
    <source>
        <dbReference type="PROSITE" id="PS50234"/>
    </source>
</evidence>
<evidence type="ECO:0000256" key="3">
    <source>
        <dbReference type="ARBA" id="ARBA00044341"/>
    </source>
</evidence>
<dbReference type="SMART" id="SM00726">
    <property type="entry name" value="UIM"/>
    <property type="match status" value="2"/>
</dbReference>
<keyword evidence="2" id="KW-0647">Proteasome</keyword>